<evidence type="ECO:0000256" key="3">
    <source>
        <dbReference type="ARBA" id="ARBA00022801"/>
    </source>
</evidence>
<dbReference type="SUPFAM" id="SSF54791">
    <property type="entry name" value="Eukaryotic type KH-domain (KH-domain type I)"/>
    <property type="match status" value="1"/>
</dbReference>
<keyword evidence="2" id="KW-0547">Nucleotide-binding</keyword>
<evidence type="ECO:0000256" key="4">
    <source>
        <dbReference type="ARBA" id="ARBA00022806"/>
    </source>
</evidence>
<keyword evidence="4" id="KW-0347">Helicase</keyword>
<dbReference type="Pfam" id="PF00013">
    <property type="entry name" value="KH_1"/>
    <property type="match status" value="1"/>
</dbReference>
<keyword evidence="3" id="KW-0378">Hydrolase</keyword>
<dbReference type="Gene3D" id="3.40.220.10">
    <property type="entry name" value="Leucine Aminopeptidase, subunit E, domain 1"/>
    <property type="match status" value="1"/>
</dbReference>
<dbReference type="SUPFAM" id="SSF52540">
    <property type="entry name" value="P-loop containing nucleoside triphosphate hydrolases"/>
    <property type="match status" value="2"/>
</dbReference>
<dbReference type="EC" id="3.6.4.13" evidence="1"/>
<reference evidence="10" key="1">
    <citation type="submission" date="2021-02" db="EMBL/GenBank/DDBJ databases">
        <authorList>
            <person name="Nowell W R."/>
        </authorList>
    </citation>
    <scope>NUCLEOTIDE SEQUENCE</scope>
</reference>
<dbReference type="GO" id="GO:0005524">
    <property type="term" value="F:ATP binding"/>
    <property type="evidence" value="ECO:0007669"/>
    <property type="project" value="UniProtKB-KW"/>
</dbReference>
<dbReference type="PROSITE" id="PS50084">
    <property type="entry name" value="KH_TYPE_1"/>
    <property type="match status" value="1"/>
</dbReference>
<comment type="catalytic activity">
    <reaction evidence="6">
        <text>ATP + H2O = ADP + phosphate + H(+)</text>
        <dbReference type="Rhea" id="RHEA:13065"/>
        <dbReference type="ChEBI" id="CHEBI:15377"/>
        <dbReference type="ChEBI" id="CHEBI:15378"/>
        <dbReference type="ChEBI" id="CHEBI:30616"/>
        <dbReference type="ChEBI" id="CHEBI:43474"/>
        <dbReference type="ChEBI" id="CHEBI:456216"/>
        <dbReference type="EC" id="3.6.4.13"/>
    </reaction>
</comment>
<dbReference type="GO" id="GO:0003723">
    <property type="term" value="F:RNA binding"/>
    <property type="evidence" value="ECO:0007669"/>
    <property type="project" value="UniProtKB-UniRule"/>
</dbReference>
<dbReference type="InterPro" id="IPR036612">
    <property type="entry name" value="KH_dom_type_1_sf"/>
</dbReference>
<dbReference type="GO" id="GO:0016787">
    <property type="term" value="F:hydrolase activity"/>
    <property type="evidence" value="ECO:0007669"/>
    <property type="project" value="UniProtKB-KW"/>
</dbReference>
<keyword evidence="7" id="KW-0694">RNA-binding</keyword>
<evidence type="ECO:0000313" key="10">
    <source>
        <dbReference type="EMBL" id="CAF1180840.1"/>
    </source>
</evidence>
<dbReference type="Pfam" id="PF00270">
    <property type="entry name" value="DEAD"/>
    <property type="match status" value="1"/>
</dbReference>
<dbReference type="GO" id="GO:0003724">
    <property type="term" value="F:RNA helicase activity"/>
    <property type="evidence" value="ECO:0007669"/>
    <property type="project" value="UniProtKB-EC"/>
</dbReference>
<dbReference type="AlphaFoldDB" id="A0A814UWV3"/>
<organism evidence="10 11">
    <name type="scientific">Rotaria sordida</name>
    <dbReference type="NCBI Taxonomy" id="392033"/>
    <lineage>
        <taxon>Eukaryota</taxon>
        <taxon>Metazoa</taxon>
        <taxon>Spiralia</taxon>
        <taxon>Gnathifera</taxon>
        <taxon>Rotifera</taxon>
        <taxon>Eurotatoria</taxon>
        <taxon>Bdelloidea</taxon>
        <taxon>Philodinida</taxon>
        <taxon>Philodinidae</taxon>
        <taxon>Rotaria</taxon>
    </lineage>
</organism>
<evidence type="ECO:0000256" key="5">
    <source>
        <dbReference type="ARBA" id="ARBA00022840"/>
    </source>
</evidence>
<dbReference type="InterPro" id="IPR011545">
    <property type="entry name" value="DEAD/DEAH_box_helicase_dom"/>
</dbReference>
<accession>A0A814UWV3</accession>
<dbReference type="Gene3D" id="3.40.50.300">
    <property type="entry name" value="P-loop containing nucleotide triphosphate hydrolases"/>
    <property type="match status" value="1"/>
</dbReference>
<proteinExistence type="predicted"/>
<dbReference type="InterPro" id="IPR004087">
    <property type="entry name" value="KH_dom"/>
</dbReference>
<evidence type="ECO:0000256" key="7">
    <source>
        <dbReference type="PROSITE-ProRule" id="PRU00117"/>
    </source>
</evidence>
<evidence type="ECO:0000256" key="1">
    <source>
        <dbReference type="ARBA" id="ARBA00012552"/>
    </source>
</evidence>
<feature type="compositionally biased region" description="Low complexity" evidence="8">
    <location>
        <begin position="196"/>
        <end position="217"/>
    </location>
</feature>
<dbReference type="Proteomes" id="UP000663864">
    <property type="component" value="Unassembled WGS sequence"/>
</dbReference>
<gene>
    <name evidence="10" type="ORF">ZHD862_LOCUS21747</name>
</gene>
<feature type="region of interest" description="Disordered" evidence="8">
    <location>
        <begin position="1"/>
        <end position="20"/>
    </location>
</feature>
<dbReference type="InterPro" id="IPR027417">
    <property type="entry name" value="P-loop_NTPase"/>
</dbReference>
<protein>
    <recommendedName>
        <fullName evidence="1">RNA helicase</fullName>
        <ecNumber evidence="1">3.6.4.13</ecNumber>
    </recommendedName>
</protein>
<dbReference type="EMBL" id="CAJNOT010001313">
    <property type="protein sequence ID" value="CAF1180840.1"/>
    <property type="molecule type" value="Genomic_DNA"/>
</dbReference>
<dbReference type="SMART" id="SM00487">
    <property type="entry name" value="DEXDc"/>
    <property type="match status" value="1"/>
</dbReference>
<dbReference type="PROSITE" id="PS51192">
    <property type="entry name" value="HELICASE_ATP_BIND_1"/>
    <property type="match status" value="1"/>
</dbReference>
<dbReference type="InterPro" id="IPR004088">
    <property type="entry name" value="KH_dom_type_1"/>
</dbReference>
<dbReference type="Gene3D" id="3.30.1370.10">
    <property type="entry name" value="K Homology domain, type 1"/>
    <property type="match status" value="1"/>
</dbReference>
<evidence type="ECO:0000256" key="2">
    <source>
        <dbReference type="ARBA" id="ARBA00022741"/>
    </source>
</evidence>
<evidence type="ECO:0000259" key="9">
    <source>
        <dbReference type="PROSITE" id="PS51192"/>
    </source>
</evidence>
<evidence type="ECO:0000256" key="6">
    <source>
        <dbReference type="ARBA" id="ARBA00047984"/>
    </source>
</evidence>
<dbReference type="FunFam" id="3.40.50.300:FF:000079">
    <property type="entry name" value="probable ATP-dependent RNA helicase DDX17"/>
    <property type="match status" value="1"/>
</dbReference>
<dbReference type="InterPro" id="IPR014001">
    <property type="entry name" value="Helicase_ATP-bd"/>
</dbReference>
<dbReference type="CDD" id="cd00105">
    <property type="entry name" value="KH-I"/>
    <property type="match status" value="1"/>
</dbReference>
<evidence type="ECO:0000313" key="11">
    <source>
        <dbReference type="Proteomes" id="UP000663864"/>
    </source>
</evidence>
<sequence>MADNRFPTRTFTNSNSIRNNRFDNNQNEYQHLQTNVPHTSDDWDAEIGENKTKSWSQSFDKKNNNSSPQDLTHSLNKFNRNTNSNLGQRISHDYLINSNDVSRLIGKGGETIKQIQRENNVQIKISNERQSQWVDLIISGSNDQIIKNAFDHIKNIIGTIKEKNEYFQTKSSIETASNTNNTGSFSCSKINENMSNNTNRFSSTTNQNHIQNDNNNTYSHNVNRIFNSRGRESTGTSDNRDTNVSSSSRSKFGKTSNRRFAPAGVEDDDYDTLFGSDEERSHDHKIKQDKYNMTTIFPPISTWNTNNSDTTKRVDWAKMRRTDTTNDMTKWKDFPPVIKEFYAELSDIANMSIEDVQALRAEKNNIVVTWFDPSMKDDYEQKNNSKLIIPNPIYEFAHAFHNYHEIMNEIAKQGFTEPSPIQCQAWPVALQGYDFIGIAQTGTGKTLAFLLPALIHIDNQPKSKILLQGPKALILSPTRELAIQIHQEVQKYNYRGIRSAVIYGGSSRKNQIFQCEAGVEIIIATPGRLNDLVMSNVIDLRSVTFLVLDEADRMVRRMKLDMGFEPQIMKILLDIRPDRQTIMTSATWPEDVRRIAARYMRNPIQIYVGTLDLTAVHSVRQEIEIIKEEEKFDLLMDFIGRMDSEDKMIVFVDRKSSADAVASELIRKRISCQSIHGDRGAFQNPPKHIAQLFHEVIATKYKKSFKYIVFAIINDHNAMKAHNPTGNIQPFAEVFQINICIRMSSAFVELLRKSNLDYVVTRKSLKVGSHSDDIIFASLIDTKTKTLQLIACLDKLESVTIWSTALDERAFQLNARLLDITELGETMIFLSERINESDFTLAKASITNSDSQYEVSQINVTFTHPKNKQSITLQLYENINDGEKASFLSKILLHIYKRNEQLSAEIKTQQLRLKELSSKTEREQLRSSGTNRIFDDNKLLDSNNQKINMMKSQEHTPKSLINPTIKRRKAATGVNYDDEDSD</sequence>
<dbReference type="PROSITE" id="PS00039">
    <property type="entry name" value="DEAD_ATP_HELICASE"/>
    <property type="match status" value="1"/>
</dbReference>
<feature type="domain" description="Helicase ATP-binding" evidence="9">
    <location>
        <begin position="426"/>
        <end position="606"/>
    </location>
</feature>
<evidence type="ECO:0000256" key="8">
    <source>
        <dbReference type="SAM" id="MobiDB-lite"/>
    </source>
</evidence>
<dbReference type="InterPro" id="IPR000629">
    <property type="entry name" value="RNA-helicase_DEAD-box_CS"/>
</dbReference>
<dbReference type="SMART" id="SM00322">
    <property type="entry name" value="KH"/>
    <property type="match status" value="1"/>
</dbReference>
<feature type="compositionally biased region" description="Polar residues" evidence="8">
    <location>
        <begin position="7"/>
        <end position="20"/>
    </location>
</feature>
<dbReference type="PANTHER" id="PTHR47958">
    <property type="entry name" value="ATP-DEPENDENT RNA HELICASE DBP3"/>
    <property type="match status" value="1"/>
</dbReference>
<feature type="region of interest" description="Disordered" evidence="8">
    <location>
        <begin position="196"/>
        <end position="287"/>
    </location>
</feature>
<keyword evidence="5" id="KW-0067">ATP-binding</keyword>
<feature type="compositionally biased region" description="Basic and acidic residues" evidence="8">
    <location>
        <begin position="277"/>
        <end position="287"/>
    </location>
</feature>
<name>A0A814UWV3_9BILA</name>
<comment type="caution">
    <text evidence="10">The sequence shown here is derived from an EMBL/GenBank/DDBJ whole genome shotgun (WGS) entry which is preliminary data.</text>
</comment>
<dbReference type="InterPro" id="IPR043472">
    <property type="entry name" value="Macro_dom-like"/>
</dbReference>